<comment type="similarity">
    <text evidence="2 7">Belongs to the SYF2 family.</text>
</comment>
<feature type="compositionally biased region" description="Basic and acidic residues" evidence="8">
    <location>
        <begin position="147"/>
        <end position="188"/>
    </location>
</feature>
<keyword evidence="5 7" id="KW-0508">mRNA splicing</keyword>
<reference evidence="9" key="1">
    <citation type="submission" date="2023-03" db="EMBL/GenBank/DDBJ databases">
        <authorList>
            <person name="Steffen K."/>
            <person name="Cardenas P."/>
        </authorList>
    </citation>
    <scope>NUCLEOTIDE SEQUENCE</scope>
</reference>
<dbReference type="PANTHER" id="PTHR13264">
    <property type="entry name" value="GCIP-INTERACTING PROTEIN P29"/>
    <property type="match status" value="1"/>
</dbReference>
<comment type="subcellular location">
    <subcellularLocation>
        <location evidence="1 7">Nucleus</location>
    </subcellularLocation>
</comment>
<keyword evidence="6 7" id="KW-0539">Nucleus</keyword>
<feature type="region of interest" description="Disordered" evidence="8">
    <location>
        <begin position="1"/>
        <end position="113"/>
    </location>
</feature>
<dbReference type="GO" id="GO:0000398">
    <property type="term" value="P:mRNA splicing, via spliceosome"/>
    <property type="evidence" value="ECO:0007669"/>
    <property type="project" value="UniProtKB-UniRule"/>
</dbReference>
<dbReference type="InterPro" id="IPR013260">
    <property type="entry name" value="mRNA_splic_SYF2"/>
</dbReference>
<keyword evidence="3 7" id="KW-0507">mRNA processing</keyword>
<evidence type="ECO:0000256" key="4">
    <source>
        <dbReference type="ARBA" id="ARBA00022728"/>
    </source>
</evidence>
<evidence type="ECO:0000256" key="1">
    <source>
        <dbReference type="ARBA" id="ARBA00004123"/>
    </source>
</evidence>
<dbReference type="GO" id="GO:0071014">
    <property type="term" value="C:post-mRNA release spliceosomal complex"/>
    <property type="evidence" value="ECO:0007669"/>
    <property type="project" value="TreeGrafter"/>
</dbReference>
<sequence length="320" mass="37325">MTFELHASGDVVYKRIERMEEVSSAEKVPETSEEQGEGREEEEKAEESVSEPAEKADDERTDEKSTESETRREGKEGESGSGSEESEEEEKDDGGGEEDAGQMMASREEKMARLRELHRRRLEARQLNHREVVEEDRRSKLPANWESRQRKVEWEEEDEKARQEAEAAGEDYEREKMMKTSASELERLQRKKKKNPDPGFTDYAQAQLRKYERLTKHIQPDMEAYQEQKLEMGADFYPGVNSLTHGGAGKVSKEALERMTQDLAKQVEKRSKFSRRRPHADNQDVDYINDRNMRFNRKAARYYDKYTAEIKQNLERGTAI</sequence>
<keyword evidence="4 7" id="KW-0747">Spliceosome</keyword>
<evidence type="ECO:0000313" key="10">
    <source>
        <dbReference type="Proteomes" id="UP001174909"/>
    </source>
</evidence>
<dbReference type="Proteomes" id="UP001174909">
    <property type="component" value="Unassembled WGS sequence"/>
</dbReference>
<keyword evidence="10" id="KW-1185">Reference proteome</keyword>
<dbReference type="EMBL" id="CASHTH010003819">
    <property type="protein sequence ID" value="CAI8049820.1"/>
    <property type="molecule type" value="Genomic_DNA"/>
</dbReference>
<feature type="compositionally biased region" description="Basic and acidic residues" evidence="8">
    <location>
        <begin position="52"/>
        <end position="78"/>
    </location>
</feature>
<comment type="subunit">
    <text evidence="7">May be part of a spliceosome complex.</text>
</comment>
<evidence type="ECO:0000256" key="6">
    <source>
        <dbReference type="ARBA" id="ARBA00023242"/>
    </source>
</evidence>
<feature type="compositionally biased region" description="Basic and acidic residues" evidence="8">
    <location>
        <begin position="128"/>
        <end position="139"/>
    </location>
</feature>
<evidence type="ECO:0000256" key="8">
    <source>
        <dbReference type="SAM" id="MobiDB-lite"/>
    </source>
</evidence>
<comment type="caution">
    <text evidence="9">The sequence shown here is derived from an EMBL/GenBank/DDBJ whole genome shotgun (WGS) entry which is preliminary data.</text>
</comment>
<evidence type="ECO:0000256" key="5">
    <source>
        <dbReference type="ARBA" id="ARBA00023187"/>
    </source>
</evidence>
<dbReference type="PANTHER" id="PTHR13264:SF5">
    <property type="entry name" value="PRE-MRNA-SPLICING FACTOR SYF2"/>
    <property type="match status" value="1"/>
</dbReference>
<feature type="region of interest" description="Disordered" evidence="8">
    <location>
        <begin position="128"/>
        <end position="202"/>
    </location>
</feature>
<evidence type="ECO:0000313" key="9">
    <source>
        <dbReference type="EMBL" id="CAI8049820.1"/>
    </source>
</evidence>
<evidence type="ECO:0000256" key="3">
    <source>
        <dbReference type="ARBA" id="ARBA00022664"/>
    </source>
</evidence>
<protein>
    <recommendedName>
        <fullName evidence="7">Pre-mRNA-splicing factor SYF2</fullName>
    </recommendedName>
</protein>
<feature type="compositionally biased region" description="Acidic residues" evidence="8">
    <location>
        <begin position="84"/>
        <end position="100"/>
    </location>
</feature>
<evidence type="ECO:0000256" key="2">
    <source>
        <dbReference type="ARBA" id="ARBA00010028"/>
    </source>
</evidence>
<dbReference type="GO" id="GO:0071013">
    <property type="term" value="C:catalytic step 2 spliceosome"/>
    <property type="evidence" value="ECO:0007669"/>
    <property type="project" value="TreeGrafter"/>
</dbReference>
<accession>A0AA35TK82</accession>
<gene>
    <name evidence="9" type="ORF">GBAR_LOCUS27428</name>
</gene>
<evidence type="ECO:0000256" key="7">
    <source>
        <dbReference type="RuleBase" id="RU367148"/>
    </source>
</evidence>
<name>A0AA35TK82_GEOBA</name>
<proteinExistence type="inferred from homology"/>
<dbReference type="GO" id="GO:0000974">
    <property type="term" value="C:Prp19 complex"/>
    <property type="evidence" value="ECO:0007669"/>
    <property type="project" value="TreeGrafter"/>
</dbReference>
<dbReference type="AlphaFoldDB" id="A0AA35TK82"/>
<organism evidence="9 10">
    <name type="scientific">Geodia barretti</name>
    <name type="common">Barrett's horny sponge</name>
    <dbReference type="NCBI Taxonomy" id="519541"/>
    <lineage>
        <taxon>Eukaryota</taxon>
        <taxon>Metazoa</taxon>
        <taxon>Porifera</taxon>
        <taxon>Demospongiae</taxon>
        <taxon>Heteroscleromorpha</taxon>
        <taxon>Tetractinellida</taxon>
        <taxon>Astrophorina</taxon>
        <taxon>Geodiidae</taxon>
        <taxon>Geodia</taxon>
    </lineage>
</organism>
<feature type="compositionally biased region" description="Basic and acidic residues" evidence="8">
    <location>
        <begin position="12"/>
        <end position="21"/>
    </location>
</feature>
<comment type="function">
    <text evidence="7">Involved in pre-mRNA splicing.</text>
</comment>
<dbReference type="Pfam" id="PF08231">
    <property type="entry name" value="SYF2"/>
    <property type="match status" value="1"/>
</dbReference>